<dbReference type="AlphaFoldDB" id="A0A853ANQ2"/>
<feature type="domain" description="RNA polymerase sigma-70 region 2" evidence="6">
    <location>
        <begin position="11"/>
        <end position="70"/>
    </location>
</feature>
<dbReference type="SUPFAM" id="SSF88659">
    <property type="entry name" value="Sigma3 and sigma4 domains of RNA polymerase sigma factors"/>
    <property type="match status" value="1"/>
</dbReference>
<accession>A0A853ANQ2</accession>
<feature type="compositionally biased region" description="Basic and acidic residues" evidence="5">
    <location>
        <begin position="155"/>
        <end position="165"/>
    </location>
</feature>
<dbReference type="InterPro" id="IPR036388">
    <property type="entry name" value="WH-like_DNA-bd_sf"/>
</dbReference>
<evidence type="ECO:0000256" key="1">
    <source>
        <dbReference type="ARBA" id="ARBA00010641"/>
    </source>
</evidence>
<keyword evidence="3" id="KW-0731">Sigma factor</keyword>
<dbReference type="Gene3D" id="1.10.10.10">
    <property type="entry name" value="Winged helix-like DNA-binding domain superfamily/Winged helix DNA-binding domain"/>
    <property type="match status" value="1"/>
</dbReference>
<evidence type="ECO:0000256" key="5">
    <source>
        <dbReference type="SAM" id="MobiDB-lite"/>
    </source>
</evidence>
<dbReference type="InterPro" id="IPR052704">
    <property type="entry name" value="ECF_Sigma-70_Domain"/>
</dbReference>
<dbReference type="InterPro" id="IPR013325">
    <property type="entry name" value="RNA_pol_sigma_r2"/>
</dbReference>
<dbReference type="InterPro" id="IPR013249">
    <property type="entry name" value="RNA_pol_sigma70_r4_t2"/>
</dbReference>
<organism evidence="8 9">
    <name type="scientific">Saccharopolyspora hordei</name>
    <dbReference type="NCBI Taxonomy" id="1838"/>
    <lineage>
        <taxon>Bacteria</taxon>
        <taxon>Bacillati</taxon>
        <taxon>Actinomycetota</taxon>
        <taxon>Actinomycetes</taxon>
        <taxon>Pseudonocardiales</taxon>
        <taxon>Pseudonocardiaceae</taxon>
        <taxon>Saccharopolyspora</taxon>
    </lineage>
</organism>
<dbReference type="PANTHER" id="PTHR30173">
    <property type="entry name" value="SIGMA 19 FACTOR"/>
    <property type="match status" value="1"/>
</dbReference>
<evidence type="ECO:0000259" key="6">
    <source>
        <dbReference type="Pfam" id="PF04542"/>
    </source>
</evidence>
<reference evidence="8 9" key="1">
    <citation type="submission" date="2020-07" db="EMBL/GenBank/DDBJ databases">
        <title>Sequencing the genomes of 1000 actinobacteria strains.</title>
        <authorList>
            <person name="Klenk H.-P."/>
        </authorList>
    </citation>
    <scope>NUCLEOTIDE SEQUENCE [LARGE SCALE GENOMIC DNA]</scope>
    <source>
        <strain evidence="8 9">DSM 44065</strain>
    </source>
</reference>
<evidence type="ECO:0000313" key="8">
    <source>
        <dbReference type="EMBL" id="NYI81860.1"/>
    </source>
</evidence>
<dbReference type="Pfam" id="PF08281">
    <property type="entry name" value="Sigma70_r4_2"/>
    <property type="match status" value="1"/>
</dbReference>
<dbReference type="InterPro" id="IPR014284">
    <property type="entry name" value="RNA_pol_sigma-70_dom"/>
</dbReference>
<dbReference type="Proteomes" id="UP000587002">
    <property type="component" value="Unassembled WGS sequence"/>
</dbReference>
<feature type="domain" description="RNA polymerase sigma factor 70 region 4 type 2" evidence="7">
    <location>
        <begin position="100"/>
        <end position="149"/>
    </location>
</feature>
<proteinExistence type="inferred from homology"/>
<keyword evidence="9" id="KW-1185">Reference proteome</keyword>
<dbReference type="NCBIfam" id="TIGR02937">
    <property type="entry name" value="sigma70-ECF"/>
    <property type="match status" value="1"/>
</dbReference>
<dbReference type="InterPro" id="IPR007627">
    <property type="entry name" value="RNA_pol_sigma70_r2"/>
</dbReference>
<feature type="region of interest" description="Disordered" evidence="5">
    <location>
        <begin position="144"/>
        <end position="234"/>
    </location>
</feature>
<dbReference type="GO" id="GO:0006352">
    <property type="term" value="P:DNA-templated transcription initiation"/>
    <property type="evidence" value="ECO:0007669"/>
    <property type="project" value="InterPro"/>
</dbReference>
<dbReference type="InterPro" id="IPR013324">
    <property type="entry name" value="RNA_pol_sigma_r3/r4-like"/>
</dbReference>
<evidence type="ECO:0000256" key="4">
    <source>
        <dbReference type="ARBA" id="ARBA00023163"/>
    </source>
</evidence>
<gene>
    <name evidence="8" type="ORF">HNR68_000490</name>
</gene>
<comment type="similarity">
    <text evidence="1">Belongs to the sigma-70 factor family. ECF subfamily.</text>
</comment>
<dbReference type="GO" id="GO:0016987">
    <property type="term" value="F:sigma factor activity"/>
    <property type="evidence" value="ECO:0007669"/>
    <property type="project" value="UniProtKB-KW"/>
</dbReference>
<keyword evidence="2" id="KW-0805">Transcription regulation</keyword>
<evidence type="ECO:0000259" key="7">
    <source>
        <dbReference type="Pfam" id="PF08281"/>
    </source>
</evidence>
<dbReference type="Pfam" id="PF04542">
    <property type="entry name" value="Sigma70_r2"/>
    <property type="match status" value="1"/>
</dbReference>
<dbReference type="SUPFAM" id="SSF88946">
    <property type="entry name" value="Sigma2 domain of RNA polymerase sigma factors"/>
    <property type="match status" value="1"/>
</dbReference>
<sequence length="234" mass="25855">MGPAAELDRRFEEDRPRLTALAQRVLGSSADAEDAVQDAWVRLSRPGATDVTAVDNLDGWMTRTVSRTCLTPSGPDLHVRADQDPHPAEEAVLAEQVGLALHVVLESLAPPERLAFVLHDSFGMPFREIAEILGRTPEVTRELASRARGRVHAVRPAEVETDPARRRTGSTPSSRRPAAVTSRRSSRCCTPRSRSGPTVGPRDRTRPPRPAVRRTWRSARRRSRSRTPGSSRSR</sequence>
<dbReference type="PANTHER" id="PTHR30173:SF43">
    <property type="entry name" value="ECF RNA POLYMERASE SIGMA FACTOR SIGI-RELATED"/>
    <property type="match status" value="1"/>
</dbReference>
<dbReference type="EMBL" id="JACCFJ010000001">
    <property type="protein sequence ID" value="NYI81860.1"/>
    <property type="molecule type" value="Genomic_DNA"/>
</dbReference>
<comment type="caution">
    <text evidence="8">The sequence shown here is derived from an EMBL/GenBank/DDBJ whole genome shotgun (WGS) entry which is preliminary data.</text>
</comment>
<dbReference type="GO" id="GO:0003677">
    <property type="term" value="F:DNA binding"/>
    <property type="evidence" value="ECO:0007669"/>
    <property type="project" value="InterPro"/>
</dbReference>
<evidence type="ECO:0000256" key="3">
    <source>
        <dbReference type="ARBA" id="ARBA00023082"/>
    </source>
</evidence>
<feature type="compositionally biased region" description="Low complexity" evidence="5">
    <location>
        <begin position="169"/>
        <end position="200"/>
    </location>
</feature>
<protein>
    <submittedName>
        <fullName evidence="8">RNA polymerase sigma factor (Sigma-70 family)</fullName>
    </submittedName>
</protein>
<evidence type="ECO:0000313" key="9">
    <source>
        <dbReference type="Proteomes" id="UP000587002"/>
    </source>
</evidence>
<keyword evidence="4" id="KW-0804">Transcription</keyword>
<evidence type="ECO:0000256" key="2">
    <source>
        <dbReference type="ARBA" id="ARBA00023015"/>
    </source>
</evidence>
<feature type="compositionally biased region" description="Basic residues" evidence="5">
    <location>
        <begin position="211"/>
        <end position="225"/>
    </location>
</feature>
<name>A0A853ANQ2_9PSEU</name>
<dbReference type="Gene3D" id="1.10.1740.10">
    <property type="match status" value="1"/>
</dbReference>